<protein>
    <submittedName>
        <fullName evidence="1">SGNH/GDSL hydrolase family protein</fullName>
    </submittedName>
</protein>
<organism evidence="1 2">
    <name type="scientific">Cohnella faecalis</name>
    <dbReference type="NCBI Taxonomy" id="2315694"/>
    <lineage>
        <taxon>Bacteria</taxon>
        <taxon>Bacillati</taxon>
        <taxon>Bacillota</taxon>
        <taxon>Bacilli</taxon>
        <taxon>Bacillales</taxon>
        <taxon>Paenibacillaceae</taxon>
        <taxon>Cohnella</taxon>
    </lineage>
</organism>
<proteinExistence type="predicted"/>
<sequence>MSSFISNSKKLRKRLSWGLIGLVVLGAVAEIGVFRNLDFYGKAPYSFIGQLDVLDQSFKHAETSRITTAVFGDSQSIDALRPELMGSAGGRDPGTIFNFSVSGGKAFDIYHTYLKYESKLTGLQEAIVVVNEHQINSYRIDKGDMFRYYAGFNDRLAVMDRHNYGELMLGWVSKAFDLRTTWSSKIVDPYLKGTLSKPFKWKAGGLAAVTMVDPEHMTAAYAEDTAKRWFEEYDPEGLQTDSFEALLSALHNRGVRIVVLQIPRSAEFETAIRKLYPEERSQYERTISAIASKYDAEFHMMSNEGLPLSTYFRDTNHLNPKGAAIVSKSVAELWLK</sequence>
<dbReference type="Gene3D" id="3.40.50.1110">
    <property type="entry name" value="SGNH hydrolase"/>
    <property type="match status" value="1"/>
</dbReference>
<name>A0A398CRI2_9BACL</name>
<accession>A0A398CRI2</accession>
<dbReference type="RefSeq" id="WP_119150072.1">
    <property type="nucleotide sequence ID" value="NZ_JBHSOV010000009.1"/>
</dbReference>
<reference evidence="1 2" key="1">
    <citation type="submission" date="2018-09" db="EMBL/GenBank/DDBJ databases">
        <title>Cohnella cavernae sp. nov., isolated from a karst cave.</title>
        <authorList>
            <person name="Zhu H."/>
        </authorList>
    </citation>
    <scope>NUCLEOTIDE SEQUENCE [LARGE SCALE GENOMIC DNA]</scope>
    <source>
        <strain evidence="1 2">K2E09-144</strain>
    </source>
</reference>
<evidence type="ECO:0000313" key="1">
    <source>
        <dbReference type="EMBL" id="RIE02031.1"/>
    </source>
</evidence>
<keyword evidence="2" id="KW-1185">Reference proteome</keyword>
<comment type="caution">
    <text evidence="1">The sequence shown here is derived from an EMBL/GenBank/DDBJ whole genome shotgun (WGS) entry which is preliminary data.</text>
</comment>
<dbReference type="SUPFAM" id="SSF52266">
    <property type="entry name" value="SGNH hydrolase"/>
    <property type="match status" value="1"/>
</dbReference>
<keyword evidence="1" id="KW-0378">Hydrolase</keyword>
<dbReference type="GO" id="GO:0016787">
    <property type="term" value="F:hydrolase activity"/>
    <property type="evidence" value="ECO:0007669"/>
    <property type="project" value="UniProtKB-KW"/>
</dbReference>
<evidence type="ECO:0000313" key="2">
    <source>
        <dbReference type="Proteomes" id="UP000266340"/>
    </source>
</evidence>
<gene>
    <name evidence="1" type="ORF">D3H35_14805</name>
</gene>
<dbReference type="AlphaFoldDB" id="A0A398CRI2"/>
<dbReference type="Proteomes" id="UP000266340">
    <property type="component" value="Unassembled WGS sequence"/>
</dbReference>
<dbReference type="OrthoDB" id="2032068at2"/>
<dbReference type="InterPro" id="IPR036514">
    <property type="entry name" value="SGNH_hydro_sf"/>
</dbReference>
<dbReference type="EMBL" id="QXJM01000039">
    <property type="protein sequence ID" value="RIE02031.1"/>
    <property type="molecule type" value="Genomic_DNA"/>
</dbReference>